<dbReference type="InterPro" id="IPR051021">
    <property type="entry name" value="Mito_Ser/Thr_phosphatase"/>
</dbReference>
<keyword evidence="3" id="KW-1185">Reference proteome</keyword>
<dbReference type="CDD" id="cd07067">
    <property type="entry name" value="HP_PGM_like"/>
    <property type="match status" value="1"/>
</dbReference>
<proteinExistence type="predicted"/>
<dbReference type="SMART" id="SM00855">
    <property type="entry name" value="PGAM"/>
    <property type="match status" value="1"/>
</dbReference>
<dbReference type="PANTHER" id="PTHR20935:SF0">
    <property type="entry name" value="SERINE_THREONINE-PROTEIN PHOSPHATASE PGAM5, MITOCHONDRIAL"/>
    <property type="match status" value="1"/>
</dbReference>
<evidence type="ECO:0000256" key="1">
    <source>
        <dbReference type="ARBA" id="ARBA00022801"/>
    </source>
</evidence>
<gene>
    <name evidence="2" type="ORF">KUO17_06890</name>
</gene>
<dbReference type="Pfam" id="PF00300">
    <property type="entry name" value="His_Phos_1"/>
    <property type="match status" value="2"/>
</dbReference>
<dbReference type="EMBL" id="JAHTBI010000019">
    <property type="protein sequence ID" value="MBV6286761.1"/>
    <property type="molecule type" value="Genomic_DNA"/>
</dbReference>
<dbReference type="InterPro" id="IPR013078">
    <property type="entry name" value="His_Pase_superF_clade-1"/>
</dbReference>
<dbReference type="GO" id="GO:0016787">
    <property type="term" value="F:hydrolase activity"/>
    <property type="evidence" value="ECO:0007669"/>
    <property type="project" value="UniProtKB-KW"/>
</dbReference>
<reference evidence="2" key="2">
    <citation type="journal article" date="2023" name="Plant Pathol.">
        <title>Dismantling and reorganizing Pseudomonas marginalis sensu#lato.</title>
        <authorList>
            <person name="Sawada H."/>
            <person name="Fujikawa T."/>
            <person name="Satou M."/>
        </authorList>
    </citation>
    <scope>NUCLEOTIDE SEQUENCE</scope>
    <source>
        <strain evidence="2">MAFF 301350</strain>
    </source>
</reference>
<accession>A0A9Q2XHD1</accession>
<dbReference type="AlphaFoldDB" id="A0A9Q2XHD1"/>
<name>A0A9Q2XHD1_9PSED</name>
<dbReference type="Proteomes" id="UP001106592">
    <property type="component" value="Unassembled WGS sequence"/>
</dbReference>
<keyword evidence="1" id="KW-0378">Hydrolase</keyword>
<sequence length="236" mass="25618">MGSIYLIRHGQASFGADNYDVLSPTGIAQSEALGDHMASLGLHIDRCVAGDLRRQQDTGRLVLTRLQAAGGDVPALETDPAFNEFDADGVIRALLPGLLPDEPEALHVLRNAADNRNEFQRLFALLVQRWHSGAHPVDGLQSWSGFVEQVNAGLQRLLQQAAQGDHIALFTSGGTITALLHLITGITPSQAFTLNWQIINTSLSHLKFRGSEVTLASFNSQAHVQLLKAPELVTYR</sequence>
<dbReference type="PANTHER" id="PTHR20935">
    <property type="entry name" value="PHOSPHOGLYCERATE MUTASE-RELATED"/>
    <property type="match status" value="1"/>
</dbReference>
<organism evidence="2 3">
    <name type="scientific">Pseudomonas aegrilactucae</name>
    <dbReference type="NCBI Taxonomy" id="2854028"/>
    <lineage>
        <taxon>Bacteria</taxon>
        <taxon>Pseudomonadati</taxon>
        <taxon>Pseudomonadota</taxon>
        <taxon>Gammaproteobacteria</taxon>
        <taxon>Pseudomonadales</taxon>
        <taxon>Pseudomonadaceae</taxon>
        <taxon>Pseudomonas</taxon>
    </lineage>
</organism>
<reference evidence="2" key="1">
    <citation type="journal article" date="2022" name="Int. J. Syst. Evol. Microbiol.">
        <title>Pseudomonas aegrilactucae sp. nov. and Pseudomonas morbosilactucae sp. nov., pathogens causing bacterial rot of lettuce in Japan.</title>
        <authorList>
            <person name="Sawada H."/>
            <person name="Fujikawa T."/>
            <person name="Satou M."/>
        </authorList>
    </citation>
    <scope>NUCLEOTIDE SEQUENCE</scope>
    <source>
        <strain evidence="2">MAFF 301350</strain>
    </source>
</reference>
<evidence type="ECO:0000313" key="3">
    <source>
        <dbReference type="Proteomes" id="UP001106592"/>
    </source>
</evidence>
<comment type="caution">
    <text evidence="2">The sequence shown here is derived from an EMBL/GenBank/DDBJ whole genome shotgun (WGS) entry which is preliminary data.</text>
</comment>
<dbReference type="RefSeq" id="WP_217974501.1">
    <property type="nucleotide sequence ID" value="NZ_JAHTBI010000019.1"/>
</dbReference>
<protein>
    <submittedName>
        <fullName evidence="2">Histidine phosphatase family protein</fullName>
    </submittedName>
</protein>
<evidence type="ECO:0000313" key="2">
    <source>
        <dbReference type="EMBL" id="MBV6286761.1"/>
    </source>
</evidence>